<dbReference type="GO" id="GO:0005886">
    <property type="term" value="C:plasma membrane"/>
    <property type="evidence" value="ECO:0007669"/>
    <property type="project" value="UniProtKB-SubCell"/>
</dbReference>
<reference evidence="20" key="1">
    <citation type="journal article" date="2010" name="Stand. Genomic Sci.">
        <title>Complete genome sequence of 'Thermobaculum terrenum' type strain (YNP1).</title>
        <authorList>
            <person name="Kiss H."/>
            <person name="Cleland D."/>
            <person name="Lapidus A."/>
            <person name="Lucas S."/>
            <person name="Glavina Del Rio T."/>
            <person name="Nolan M."/>
            <person name="Tice H."/>
            <person name="Han C."/>
            <person name="Goodwin L."/>
            <person name="Pitluck S."/>
            <person name="Liolios K."/>
            <person name="Ivanova N."/>
            <person name="Mavromatis K."/>
            <person name="Ovchinnikova G."/>
            <person name="Pati A."/>
            <person name="Chen A."/>
            <person name="Palaniappan K."/>
            <person name="Land M."/>
            <person name="Hauser L."/>
            <person name="Chang Y."/>
            <person name="Jeffries C."/>
            <person name="Lu M."/>
            <person name="Brettin T."/>
            <person name="Detter J."/>
            <person name="Goker M."/>
            <person name="Tindall B."/>
            <person name="Beck B."/>
            <person name="McDermott T."/>
            <person name="Woyke T."/>
            <person name="Bristow J."/>
            <person name="Eisen J."/>
            <person name="Markowitz V."/>
            <person name="Hugenholtz P."/>
            <person name="Kyrpides N."/>
            <person name="Klenk H."/>
            <person name="Cheng J."/>
        </authorList>
    </citation>
    <scope>NUCLEOTIDE SEQUENCE [LARGE SCALE GENOMIC DNA]</scope>
    <source>
        <strain evidence="20">ATCC BAA-798 / YNP1</strain>
    </source>
</reference>
<dbReference type="SMART" id="SM00116">
    <property type="entry name" value="CBS"/>
    <property type="match status" value="2"/>
</dbReference>
<evidence type="ECO:0000256" key="12">
    <source>
        <dbReference type="ARBA" id="ARBA00023122"/>
    </source>
</evidence>
<feature type="transmembrane region" description="Helical" evidence="14">
    <location>
        <begin position="190"/>
        <end position="212"/>
    </location>
</feature>
<evidence type="ECO:0000256" key="2">
    <source>
        <dbReference type="ARBA" id="ARBA00007931"/>
    </source>
</evidence>
<keyword evidence="20" id="KW-1185">Reference proteome</keyword>
<evidence type="ECO:0000256" key="6">
    <source>
        <dbReference type="ARBA" id="ARBA00022723"/>
    </source>
</evidence>
<comment type="similarity">
    <text evidence="2 14">Belongs to the peptidase M50B family.</text>
</comment>
<dbReference type="Gene3D" id="3.10.580.10">
    <property type="entry name" value="CBS-domain"/>
    <property type="match status" value="1"/>
</dbReference>
<dbReference type="GO" id="GO:0008237">
    <property type="term" value="F:metallopeptidase activity"/>
    <property type="evidence" value="ECO:0007669"/>
    <property type="project" value="UniProtKB-UniRule"/>
</dbReference>
<comment type="cofactor">
    <cofactor evidence="14 16">
        <name>Zn(2+)</name>
        <dbReference type="ChEBI" id="CHEBI:29105"/>
    </cofactor>
    <text evidence="14 16">Binds 1 zinc ion per subunit.</text>
</comment>
<dbReference type="PROSITE" id="PS51371">
    <property type="entry name" value="CBS"/>
    <property type="match status" value="1"/>
</dbReference>
<keyword evidence="6 14" id="KW-0479">Metal-binding</keyword>
<dbReference type="Proteomes" id="UP000000323">
    <property type="component" value="Chromosome 1"/>
</dbReference>
<dbReference type="InterPro" id="IPR008915">
    <property type="entry name" value="Peptidase_M50"/>
</dbReference>
<keyword evidence="10 14" id="KW-1133">Transmembrane helix</keyword>
<evidence type="ECO:0000256" key="17">
    <source>
        <dbReference type="PROSITE-ProRule" id="PRU00703"/>
    </source>
</evidence>
<proteinExistence type="inferred from homology"/>
<feature type="binding site" evidence="16">
    <location>
        <position position="75"/>
    </location>
    <ligand>
        <name>Zn(2+)</name>
        <dbReference type="ChEBI" id="CHEBI:29105"/>
        <note>catalytic</note>
    </ligand>
</feature>
<evidence type="ECO:0000256" key="10">
    <source>
        <dbReference type="ARBA" id="ARBA00022989"/>
    </source>
</evidence>
<evidence type="ECO:0000256" key="8">
    <source>
        <dbReference type="ARBA" id="ARBA00022801"/>
    </source>
</evidence>
<feature type="active site" evidence="15">
    <location>
        <position position="72"/>
    </location>
</feature>
<keyword evidence="7" id="KW-0677">Repeat</keyword>
<keyword evidence="9 14" id="KW-0862">Zinc</keyword>
<comment type="subcellular location">
    <subcellularLocation>
        <location evidence="1 14">Cell membrane</location>
        <topology evidence="1 14">Multi-pass membrane protein</topology>
    </subcellularLocation>
</comment>
<feature type="binding site" evidence="16">
    <location>
        <position position="71"/>
    </location>
    <ligand>
        <name>Zn(2+)</name>
        <dbReference type="ChEBI" id="CHEBI:29105"/>
        <note>catalytic</note>
    </ligand>
</feature>
<feature type="transmembrane region" description="Helical" evidence="14">
    <location>
        <begin position="218"/>
        <end position="236"/>
    </location>
</feature>
<dbReference type="PANTHER" id="PTHR39188">
    <property type="entry name" value="MEMBRANE-ASSOCIATED ZINC METALLOPROTEASE M50B"/>
    <property type="match status" value="1"/>
</dbReference>
<evidence type="ECO:0000259" key="18">
    <source>
        <dbReference type="PROSITE" id="PS51371"/>
    </source>
</evidence>
<dbReference type="HOGENOM" id="CLU_037123_1_2_0"/>
<dbReference type="Pfam" id="PF00571">
    <property type="entry name" value="CBS"/>
    <property type="match status" value="1"/>
</dbReference>
<dbReference type="PIRSF" id="PIRSF006404">
    <property type="entry name" value="UCP006404_Pept_M50_CBS"/>
    <property type="match status" value="1"/>
</dbReference>
<evidence type="ECO:0000256" key="9">
    <source>
        <dbReference type="ARBA" id="ARBA00022833"/>
    </source>
</evidence>
<dbReference type="InterPro" id="IPR046342">
    <property type="entry name" value="CBS_dom_sf"/>
</dbReference>
<protein>
    <recommendedName>
        <fullName evidence="14">Zinc metalloprotease</fullName>
    </recommendedName>
</protein>
<evidence type="ECO:0000256" key="11">
    <source>
        <dbReference type="ARBA" id="ARBA00023049"/>
    </source>
</evidence>
<accession>D1CE25</accession>
<evidence type="ECO:0000256" key="13">
    <source>
        <dbReference type="ARBA" id="ARBA00023136"/>
    </source>
</evidence>
<dbReference type="KEGG" id="ttr:Tter_0259"/>
<evidence type="ECO:0000256" key="3">
    <source>
        <dbReference type="ARBA" id="ARBA00022475"/>
    </source>
</evidence>
<dbReference type="GO" id="GO:0006508">
    <property type="term" value="P:proteolysis"/>
    <property type="evidence" value="ECO:0007669"/>
    <property type="project" value="UniProtKB-KW"/>
</dbReference>
<feature type="transmembrane region" description="Helical" evidence="14">
    <location>
        <begin position="12"/>
        <end position="36"/>
    </location>
</feature>
<evidence type="ECO:0000256" key="15">
    <source>
        <dbReference type="PIRSR" id="PIRSR006404-1"/>
    </source>
</evidence>
<evidence type="ECO:0000256" key="5">
    <source>
        <dbReference type="ARBA" id="ARBA00022692"/>
    </source>
</evidence>
<feature type="transmembrane region" description="Helical" evidence="14">
    <location>
        <begin position="141"/>
        <end position="162"/>
    </location>
</feature>
<dbReference type="InterPro" id="IPR016483">
    <property type="entry name" value="UCP006404_Pept_M50_CBS"/>
</dbReference>
<name>D1CE25_THET1</name>
<dbReference type="PANTHER" id="PTHR39188:SF3">
    <property type="entry name" value="STAGE IV SPORULATION PROTEIN FB"/>
    <property type="match status" value="1"/>
</dbReference>
<evidence type="ECO:0000313" key="19">
    <source>
        <dbReference type="EMBL" id="ACZ41181.1"/>
    </source>
</evidence>
<feature type="domain" description="CBS" evidence="18">
    <location>
        <begin position="316"/>
        <end position="373"/>
    </location>
</feature>
<dbReference type="AlphaFoldDB" id="D1CE25"/>
<keyword evidence="3 14" id="KW-1003">Cell membrane</keyword>
<dbReference type="SUPFAM" id="SSF54631">
    <property type="entry name" value="CBS-domain pair"/>
    <property type="match status" value="1"/>
</dbReference>
<feature type="transmembrane region" description="Helical" evidence="14">
    <location>
        <begin position="51"/>
        <end position="70"/>
    </location>
</feature>
<dbReference type="CDD" id="cd02205">
    <property type="entry name" value="CBS_pair_SF"/>
    <property type="match status" value="1"/>
</dbReference>
<evidence type="ECO:0000256" key="14">
    <source>
        <dbReference type="PIRNR" id="PIRNR006404"/>
    </source>
</evidence>
<dbReference type="Pfam" id="PF02163">
    <property type="entry name" value="Peptidase_M50"/>
    <property type="match status" value="2"/>
</dbReference>
<dbReference type="GO" id="GO:0046872">
    <property type="term" value="F:metal ion binding"/>
    <property type="evidence" value="ECO:0007669"/>
    <property type="project" value="UniProtKB-UniRule"/>
</dbReference>
<dbReference type="InterPro" id="IPR000644">
    <property type="entry name" value="CBS_dom"/>
</dbReference>
<feature type="transmembrane region" description="Helical" evidence="14">
    <location>
        <begin position="111"/>
        <end position="129"/>
    </location>
</feature>
<keyword evidence="5 14" id="KW-0812">Transmembrane</keyword>
<dbReference type="EMBL" id="CP001825">
    <property type="protein sequence ID" value="ACZ41181.1"/>
    <property type="molecule type" value="Genomic_DNA"/>
</dbReference>
<evidence type="ECO:0000256" key="16">
    <source>
        <dbReference type="PIRSR" id="PIRSR006404-2"/>
    </source>
</evidence>
<evidence type="ECO:0000313" key="20">
    <source>
        <dbReference type="Proteomes" id="UP000000323"/>
    </source>
</evidence>
<organism evidence="19 20">
    <name type="scientific">Thermobaculum terrenum (strain ATCC BAA-798 / CCMEE 7001 / YNP1)</name>
    <dbReference type="NCBI Taxonomy" id="525904"/>
    <lineage>
        <taxon>Bacteria</taxon>
        <taxon>Bacillati</taxon>
        <taxon>Chloroflexota</taxon>
        <taxon>Chloroflexia</taxon>
        <taxon>Candidatus Thermobaculales</taxon>
        <taxon>Candidatus Thermobaculaceae</taxon>
        <taxon>Thermobaculum</taxon>
    </lineage>
</organism>
<dbReference type="eggNOG" id="COG0517">
    <property type="taxonomic scope" value="Bacteria"/>
</dbReference>
<sequence length="374" mass="41723">MSMNPLSGFRLCKIFGIPIYVNPTWFLVFALIVYSLASDRLPEFIPGSSNLFYWLAAIVGTLLFFLSLTAHELGHSLVSKSFGIPVRSITLHMFGGIAQLGSEVRRAREEFWIAIAGPIVSFALFLTFWGLSDIITSSMPAIGSFLSLLALLNIGVALFNLFPGFPLDGGRILRSIVWGISGNYIRATRISALGGQLFGYLLIAAGVLFAILDRYLGYLWMVLLGAFIIILARQSYRQSLTYHKLSNIKLADVYIPLVHVEEDTLVSDLFTDYIRSSGRQFFIVDFHGEPVGLLTPYEILRLPQPFWHITPVRSIMINLASVGRLPADLSLFDAMNLFERTGHNLFLVIDDDRIEGIVTRDTVVHVLGRTTSRV</sequence>
<keyword evidence="8 14" id="KW-0378">Hydrolase</keyword>
<evidence type="ECO:0000256" key="1">
    <source>
        <dbReference type="ARBA" id="ARBA00004651"/>
    </source>
</evidence>
<keyword evidence="12 17" id="KW-0129">CBS domain</keyword>
<evidence type="ECO:0000256" key="7">
    <source>
        <dbReference type="ARBA" id="ARBA00022737"/>
    </source>
</evidence>
<keyword evidence="13 14" id="KW-0472">Membrane</keyword>
<keyword evidence="11 14" id="KW-0482">Metalloprotease</keyword>
<dbReference type="eggNOG" id="COG1994">
    <property type="taxonomic scope" value="Bacteria"/>
</dbReference>
<dbReference type="CDD" id="cd06164">
    <property type="entry name" value="S2P-M50_SpoIVFB_CBS"/>
    <property type="match status" value="1"/>
</dbReference>
<dbReference type="STRING" id="525904.Tter_0259"/>
<feature type="binding site" evidence="16">
    <location>
        <position position="168"/>
    </location>
    <ligand>
        <name>Zn(2+)</name>
        <dbReference type="ChEBI" id="CHEBI:29105"/>
        <note>catalytic</note>
    </ligand>
</feature>
<keyword evidence="4 14" id="KW-0645">Protease</keyword>
<gene>
    <name evidence="19" type="ordered locus">Tter_0259</name>
</gene>
<evidence type="ECO:0000256" key="4">
    <source>
        <dbReference type="ARBA" id="ARBA00022670"/>
    </source>
</evidence>